<name>A0AAV4U7V2_CAEEX</name>
<dbReference type="EMBL" id="BPLR01012415">
    <property type="protein sequence ID" value="GIY53849.1"/>
    <property type="molecule type" value="Genomic_DNA"/>
</dbReference>
<evidence type="ECO:0000313" key="2">
    <source>
        <dbReference type="Proteomes" id="UP001054945"/>
    </source>
</evidence>
<comment type="caution">
    <text evidence="1">The sequence shown here is derived from an EMBL/GenBank/DDBJ whole genome shotgun (WGS) entry which is preliminary data.</text>
</comment>
<dbReference type="Proteomes" id="UP001054945">
    <property type="component" value="Unassembled WGS sequence"/>
</dbReference>
<reference evidence="1 2" key="1">
    <citation type="submission" date="2021-06" db="EMBL/GenBank/DDBJ databases">
        <title>Caerostris extrusa draft genome.</title>
        <authorList>
            <person name="Kono N."/>
            <person name="Arakawa K."/>
        </authorList>
    </citation>
    <scope>NUCLEOTIDE SEQUENCE [LARGE SCALE GENOMIC DNA]</scope>
</reference>
<protein>
    <submittedName>
        <fullName evidence="1">Uncharacterized protein</fullName>
    </submittedName>
</protein>
<evidence type="ECO:0000313" key="1">
    <source>
        <dbReference type="EMBL" id="GIY53849.1"/>
    </source>
</evidence>
<dbReference type="AlphaFoldDB" id="A0AAV4U7V2"/>
<proteinExistence type="predicted"/>
<organism evidence="1 2">
    <name type="scientific">Caerostris extrusa</name>
    <name type="common">Bark spider</name>
    <name type="synonym">Caerostris bankana</name>
    <dbReference type="NCBI Taxonomy" id="172846"/>
    <lineage>
        <taxon>Eukaryota</taxon>
        <taxon>Metazoa</taxon>
        <taxon>Ecdysozoa</taxon>
        <taxon>Arthropoda</taxon>
        <taxon>Chelicerata</taxon>
        <taxon>Arachnida</taxon>
        <taxon>Araneae</taxon>
        <taxon>Araneomorphae</taxon>
        <taxon>Entelegynae</taxon>
        <taxon>Araneoidea</taxon>
        <taxon>Araneidae</taxon>
        <taxon>Caerostris</taxon>
    </lineage>
</organism>
<sequence>MLGLSFLHGACTNSGYCISFNFGRYKWQRLDEAAECCCCCHEGAPDIRSAEGFTRQLRLAGGFRDIRVIKLNILVFLLKLIPGMLLTR</sequence>
<accession>A0AAV4U7V2</accession>
<keyword evidence="2" id="KW-1185">Reference proteome</keyword>
<gene>
    <name evidence="1" type="ORF">CEXT_329231</name>
</gene>